<dbReference type="PROSITE" id="PS50901">
    <property type="entry name" value="FTSK"/>
    <property type="match status" value="1"/>
</dbReference>
<evidence type="ECO:0000259" key="2">
    <source>
        <dbReference type="PROSITE" id="PS50901"/>
    </source>
</evidence>
<reference evidence="4" key="1">
    <citation type="journal article" date="2019" name="Int. J. Syst. Evol. Microbiol.">
        <title>The Global Catalogue of Microorganisms (GCM) 10K type strain sequencing project: providing services to taxonomists for standard genome sequencing and annotation.</title>
        <authorList>
            <consortium name="The Broad Institute Genomics Platform"/>
            <consortium name="The Broad Institute Genome Sequencing Center for Infectious Disease"/>
            <person name="Wu L."/>
            <person name="Ma J."/>
        </authorList>
    </citation>
    <scope>NUCLEOTIDE SEQUENCE [LARGE SCALE GENOMIC DNA]</scope>
    <source>
        <strain evidence="4">CCUG 62974</strain>
    </source>
</reference>
<dbReference type="InterPro" id="IPR027417">
    <property type="entry name" value="P-loop_NTPase"/>
</dbReference>
<dbReference type="SUPFAM" id="SSF52540">
    <property type="entry name" value="P-loop containing nucleoside triphosphate hydrolases"/>
    <property type="match status" value="1"/>
</dbReference>
<name>A0ABW3E2G6_9ACTN</name>
<sequence length="338" mass="36380">RLPTGCGVEISPGAHRGAVILRVSTVNRLSEEVPFPPLTVGASINDPVEIGQYRNGDPVPVPLRQASALVIGQTGSGKTILLNVLTSGVARCRDALVWHIDLNGGSLSQMWLAPWLEGRTDRPAIDWAASTPQEALHMAEAAVRIAKDRKTSARKLKIAADATLMPVSPDLPEIVIVLDEGAEAVSPGDTSVRYLREALEEIQRIGRDSAVRIIASSLRPTTDMLPVNIKKQSHVRIAMYVQDQSELGLMYEHVRGVNVADLPGPGCGFVQTGQALPRPFKGQYMLPSTVISAAVQIAAVRPDLDRRAQQLAGPAYAARYDRMRAAFTDPDDPTATPV</sequence>
<comment type="caution">
    <text evidence="3">The sequence shown here is derived from an EMBL/GenBank/DDBJ whole genome shotgun (WGS) entry which is preliminary data.</text>
</comment>
<evidence type="ECO:0000256" key="1">
    <source>
        <dbReference type="PROSITE-ProRule" id="PRU00289"/>
    </source>
</evidence>
<feature type="binding site" evidence="1">
    <location>
        <begin position="72"/>
        <end position="79"/>
    </location>
    <ligand>
        <name>ATP</name>
        <dbReference type="ChEBI" id="CHEBI:30616"/>
    </ligand>
</feature>
<dbReference type="InterPro" id="IPR002543">
    <property type="entry name" value="FtsK_dom"/>
</dbReference>
<dbReference type="EMBL" id="JBHTHX010002297">
    <property type="protein sequence ID" value="MFD0890224.1"/>
    <property type="molecule type" value="Genomic_DNA"/>
</dbReference>
<feature type="non-terminal residue" evidence="3">
    <location>
        <position position="338"/>
    </location>
</feature>
<evidence type="ECO:0000313" key="3">
    <source>
        <dbReference type="EMBL" id="MFD0890224.1"/>
    </source>
</evidence>
<dbReference type="Proteomes" id="UP001597024">
    <property type="component" value="Unassembled WGS sequence"/>
</dbReference>
<proteinExistence type="predicted"/>
<accession>A0ABW3E2G6</accession>
<keyword evidence="4" id="KW-1185">Reference proteome</keyword>
<feature type="non-terminal residue" evidence="3">
    <location>
        <position position="1"/>
    </location>
</feature>
<gene>
    <name evidence="3" type="ORF">ACFQ08_37250</name>
</gene>
<keyword evidence="1" id="KW-0547">Nucleotide-binding</keyword>
<evidence type="ECO:0000313" key="4">
    <source>
        <dbReference type="Proteomes" id="UP001597024"/>
    </source>
</evidence>
<feature type="domain" description="FtsK" evidence="2">
    <location>
        <begin position="56"/>
        <end position="248"/>
    </location>
</feature>
<organism evidence="3 4">
    <name type="scientific">Streptosporangium algeriense</name>
    <dbReference type="NCBI Taxonomy" id="1682748"/>
    <lineage>
        <taxon>Bacteria</taxon>
        <taxon>Bacillati</taxon>
        <taxon>Actinomycetota</taxon>
        <taxon>Actinomycetes</taxon>
        <taxon>Streptosporangiales</taxon>
        <taxon>Streptosporangiaceae</taxon>
        <taxon>Streptosporangium</taxon>
    </lineage>
</organism>
<keyword evidence="1" id="KW-0067">ATP-binding</keyword>
<dbReference type="Gene3D" id="3.40.50.300">
    <property type="entry name" value="P-loop containing nucleotide triphosphate hydrolases"/>
    <property type="match status" value="1"/>
</dbReference>
<protein>
    <recommendedName>
        <fullName evidence="2">FtsK domain-containing protein</fullName>
    </recommendedName>
</protein>